<dbReference type="GO" id="GO:0090374">
    <property type="term" value="P:oligopeptide export from mitochondrion"/>
    <property type="evidence" value="ECO:0007669"/>
    <property type="project" value="TreeGrafter"/>
</dbReference>
<keyword evidence="7" id="KW-1185">Reference proteome</keyword>
<sequence length="91" mass="9883">MVVFAITMASLGIAQSSSLAPDVSKGKGSAASIFAILDRKSKIDSSNNWGMTIENVKGEIEFHHVSFKYPSRPNVQIFNDLCLTIDHGKLT</sequence>
<name>A0AAW1XC03_RUBAR</name>
<dbReference type="GO" id="GO:0015421">
    <property type="term" value="F:ABC-type oligopeptide transporter activity"/>
    <property type="evidence" value="ECO:0007669"/>
    <property type="project" value="TreeGrafter"/>
</dbReference>
<evidence type="ECO:0000313" key="6">
    <source>
        <dbReference type="EMBL" id="KAK9934152.1"/>
    </source>
</evidence>
<keyword evidence="5" id="KW-0732">Signal</keyword>
<evidence type="ECO:0000256" key="2">
    <source>
        <dbReference type="ARBA" id="ARBA00022692"/>
    </source>
</evidence>
<dbReference type="Gene3D" id="1.20.1560.10">
    <property type="entry name" value="ABC transporter type 1, transmembrane domain"/>
    <property type="match status" value="1"/>
</dbReference>
<proteinExistence type="predicted"/>
<evidence type="ECO:0000256" key="5">
    <source>
        <dbReference type="SAM" id="SignalP"/>
    </source>
</evidence>
<dbReference type="EMBL" id="JBEDUW010000004">
    <property type="protein sequence ID" value="KAK9934152.1"/>
    <property type="molecule type" value="Genomic_DNA"/>
</dbReference>
<dbReference type="FunFam" id="1.20.1560.10:FF:000147">
    <property type="entry name" value="ABC transporter B family member 9"/>
    <property type="match status" value="1"/>
</dbReference>
<evidence type="ECO:0000256" key="1">
    <source>
        <dbReference type="ARBA" id="ARBA00004141"/>
    </source>
</evidence>
<reference evidence="6 7" key="1">
    <citation type="journal article" date="2023" name="G3 (Bethesda)">
        <title>A chromosome-length genome assembly and annotation of blackberry (Rubus argutus, cv. 'Hillquist').</title>
        <authorList>
            <person name="Bruna T."/>
            <person name="Aryal R."/>
            <person name="Dudchenko O."/>
            <person name="Sargent D.J."/>
            <person name="Mead D."/>
            <person name="Buti M."/>
            <person name="Cavallini A."/>
            <person name="Hytonen T."/>
            <person name="Andres J."/>
            <person name="Pham M."/>
            <person name="Weisz D."/>
            <person name="Mascagni F."/>
            <person name="Usai G."/>
            <person name="Natali L."/>
            <person name="Bassil N."/>
            <person name="Fernandez G.E."/>
            <person name="Lomsadze A."/>
            <person name="Armour M."/>
            <person name="Olukolu B."/>
            <person name="Poorten T."/>
            <person name="Britton C."/>
            <person name="Davik J."/>
            <person name="Ashrafi H."/>
            <person name="Aiden E.L."/>
            <person name="Borodovsky M."/>
            <person name="Worthington M."/>
        </authorList>
    </citation>
    <scope>NUCLEOTIDE SEQUENCE [LARGE SCALE GENOMIC DNA]</scope>
    <source>
        <strain evidence="6">PI 553951</strain>
    </source>
</reference>
<dbReference type="InterPro" id="IPR027417">
    <property type="entry name" value="P-loop_NTPase"/>
</dbReference>
<dbReference type="Proteomes" id="UP001457282">
    <property type="component" value="Unassembled WGS sequence"/>
</dbReference>
<dbReference type="GO" id="GO:0005524">
    <property type="term" value="F:ATP binding"/>
    <property type="evidence" value="ECO:0007669"/>
    <property type="project" value="InterPro"/>
</dbReference>
<comment type="caution">
    <text evidence="6">The sequence shown here is derived from an EMBL/GenBank/DDBJ whole genome shotgun (WGS) entry which is preliminary data.</text>
</comment>
<feature type="signal peptide" evidence="5">
    <location>
        <begin position="1"/>
        <end position="16"/>
    </location>
</feature>
<dbReference type="InterPro" id="IPR039421">
    <property type="entry name" value="Type_1_exporter"/>
</dbReference>
<protein>
    <submittedName>
        <fullName evidence="6">Uncharacterized protein</fullName>
    </submittedName>
</protein>
<dbReference type="GO" id="GO:0005743">
    <property type="term" value="C:mitochondrial inner membrane"/>
    <property type="evidence" value="ECO:0007669"/>
    <property type="project" value="TreeGrafter"/>
</dbReference>
<dbReference type="Gene3D" id="3.40.50.300">
    <property type="entry name" value="P-loop containing nucleotide triphosphate hydrolases"/>
    <property type="match status" value="1"/>
</dbReference>
<comment type="subcellular location">
    <subcellularLocation>
        <location evidence="1">Membrane</location>
        <topology evidence="1">Multi-pass membrane protein</topology>
    </subcellularLocation>
</comment>
<keyword evidence="3" id="KW-1133">Transmembrane helix</keyword>
<dbReference type="InterPro" id="IPR036640">
    <property type="entry name" value="ABC1_TM_sf"/>
</dbReference>
<evidence type="ECO:0000313" key="7">
    <source>
        <dbReference type="Proteomes" id="UP001457282"/>
    </source>
</evidence>
<evidence type="ECO:0000256" key="3">
    <source>
        <dbReference type="ARBA" id="ARBA00022989"/>
    </source>
</evidence>
<dbReference type="PANTHER" id="PTHR43394">
    <property type="entry name" value="ATP-DEPENDENT PERMEASE MDL1, MITOCHONDRIAL"/>
    <property type="match status" value="1"/>
</dbReference>
<evidence type="ECO:0000256" key="4">
    <source>
        <dbReference type="ARBA" id="ARBA00023136"/>
    </source>
</evidence>
<gene>
    <name evidence="6" type="ORF">M0R45_021306</name>
</gene>
<dbReference type="PANTHER" id="PTHR43394:SF18">
    <property type="entry name" value="ABC TRANSPORTER B FAMILY MEMBER 11-LIKE"/>
    <property type="match status" value="1"/>
</dbReference>
<keyword evidence="2" id="KW-0812">Transmembrane</keyword>
<organism evidence="6 7">
    <name type="scientific">Rubus argutus</name>
    <name type="common">Southern blackberry</name>
    <dbReference type="NCBI Taxonomy" id="59490"/>
    <lineage>
        <taxon>Eukaryota</taxon>
        <taxon>Viridiplantae</taxon>
        <taxon>Streptophyta</taxon>
        <taxon>Embryophyta</taxon>
        <taxon>Tracheophyta</taxon>
        <taxon>Spermatophyta</taxon>
        <taxon>Magnoliopsida</taxon>
        <taxon>eudicotyledons</taxon>
        <taxon>Gunneridae</taxon>
        <taxon>Pentapetalae</taxon>
        <taxon>rosids</taxon>
        <taxon>fabids</taxon>
        <taxon>Rosales</taxon>
        <taxon>Rosaceae</taxon>
        <taxon>Rosoideae</taxon>
        <taxon>Rosoideae incertae sedis</taxon>
        <taxon>Rubus</taxon>
    </lineage>
</organism>
<feature type="chain" id="PRO_5043822508" evidence="5">
    <location>
        <begin position="17"/>
        <end position="91"/>
    </location>
</feature>
<keyword evidence="4" id="KW-0472">Membrane</keyword>
<accession>A0AAW1XC03</accession>
<dbReference type="AlphaFoldDB" id="A0AAW1XC03"/>